<evidence type="ECO:0000313" key="4">
    <source>
        <dbReference type="WBParaSite" id="HPBE_0000623101-mRNA-1"/>
    </source>
</evidence>
<evidence type="ECO:0000313" key="2">
    <source>
        <dbReference type="EMBL" id="VDO67476.1"/>
    </source>
</evidence>
<dbReference type="OrthoDB" id="5849707at2759"/>
<dbReference type="Proteomes" id="UP000050761">
    <property type="component" value="Unassembled WGS sequence"/>
</dbReference>
<dbReference type="GO" id="GO:0005524">
    <property type="term" value="F:ATP binding"/>
    <property type="evidence" value="ECO:0007669"/>
    <property type="project" value="UniProtKB-UniRule"/>
</dbReference>
<dbReference type="InterPro" id="IPR017441">
    <property type="entry name" value="Protein_kinase_ATP_BS"/>
</dbReference>
<feature type="binding site" evidence="1">
    <location>
        <position position="80"/>
    </location>
    <ligand>
        <name>ATP</name>
        <dbReference type="ChEBI" id="CHEBI:30616"/>
    </ligand>
</feature>
<dbReference type="InterPro" id="IPR011009">
    <property type="entry name" value="Kinase-like_dom_sf"/>
</dbReference>
<dbReference type="PANTHER" id="PTHR11909">
    <property type="entry name" value="CASEIN KINASE-RELATED"/>
    <property type="match status" value="1"/>
</dbReference>
<dbReference type="SUPFAM" id="SSF56112">
    <property type="entry name" value="Protein kinase-like (PK-like)"/>
    <property type="match status" value="1"/>
</dbReference>
<dbReference type="Gene3D" id="3.30.200.20">
    <property type="entry name" value="Phosphorylase Kinase, domain 1"/>
    <property type="match status" value="1"/>
</dbReference>
<dbReference type="PROSITE" id="PS00107">
    <property type="entry name" value="PROTEIN_KINASE_ATP"/>
    <property type="match status" value="1"/>
</dbReference>
<gene>
    <name evidence="2" type="ORF">HPBE_LOCUS6232</name>
</gene>
<accession>A0A3P7X392</accession>
<evidence type="ECO:0000313" key="3">
    <source>
        <dbReference type="Proteomes" id="UP000050761"/>
    </source>
</evidence>
<protein>
    <submittedName>
        <fullName evidence="4">Protein kinase domain-containing protein</fullName>
    </submittedName>
</protein>
<reference evidence="2 3" key="1">
    <citation type="submission" date="2018-11" db="EMBL/GenBank/DDBJ databases">
        <authorList>
            <consortium name="Pathogen Informatics"/>
        </authorList>
    </citation>
    <scope>NUCLEOTIDE SEQUENCE [LARGE SCALE GENOMIC DNA]</scope>
</reference>
<organism evidence="2">
    <name type="scientific">Heligmosomoides polygyrus</name>
    <name type="common">Parasitic roundworm</name>
    <dbReference type="NCBI Taxonomy" id="6339"/>
    <lineage>
        <taxon>Eukaryota</taxon>
        <taxon>Metazoa</taxon>
        <taxon>Ecdysozoa</taxon>
        <taxon>Nematoda</taxon>
        <taxon>Chromadorea</taxon>
        <taxon>Rhabditida</taxon>
        <taxon>Rhabditina</taxon>
        <taxon>Rhabditomorpha</taxon>
        <taxon>Strongyloidea</taxon>
        <taxon>Heligmosomidae</taxon>
        <taxon>Heligmosomoides</taxon>
    </lineage>
</organism>
<dbReference type="Gene3D" id="1.10.510.10">
    <property type="entry name" value="Transferase(Phosphotransferase) domain 1"/>
    <property type="match status" value="1"/>
</dbReference>
<dbReference type="AlphaFoldDB" id="A0A3P7X392"/>
<dbReference type="EMBL" id="UZAH01025622">
    <property type="protein sequence ID" value="VDO67476.1"/>
    <property type="molecule type" value="Genomic_DNA"/>
</dbReference>
<evidence type="ECO:0000256" key="1">
    <source>
        <dbReference type="PROSITE-ProRule" id="PRU10141"/>
    </source>
</evidence>
<reference evidence="4" key="2">
    <citation type="submission" date="2019-09" db="UniProtKB">
        <authorList>
            <consortium name="WormBaseParasite"/>
        </authorList>
    </citation>
    <scope>IDENTIFICATION</scope>
</reference>
<sequence>METPWTLLYADDIMLACEDKTGLERQAQAGCDRLALFGPKLNVKKTDYMTTDILEVLGTGAFGAVFRVRRLNDDKELAMKCESCKAVKQILKHEAKVFESLRHLQSPHFITLQDRGKVADRFIFVILKLLTKKQPQAYVRVAKMNIIMRTSTIQIVERTEDKDLRNQRVKVAFRGTTRYSSISALQLKEQSRKDDLEAWWYMVLEWMTGELPWKHVKGNREEVLRRKKELRKEENLKEALKETPHEYMAGIILYIDTLDYASIPDYDYIAAQLDASMEAYHLRYADPPDWDLMATYLGPRYEKHPTYPAR</sequence>
<keyword evidence="1" id="KW-0547">Nucleotide-binding</keyword>
<keyword evidence="3" id="KW-1185">Reference proteome</keyword>
<dbReference type="InterPro" id="IPR050235">
    <property type="entry name" value="CK1_Ser-Thr_kinase"/>
</dbReference>
<keyword evidence="1" id="KW-0067">ATP-binding</keyword>
<name>A0A3P7X392_HELPZ</name>
<proteinExistence type="predicted"/>
<dbReference type="WBParaSite" id="HPBE_0000623101-mRNA-1">
    <property type="protein sequence ID" value="HPBE_0000623101-mRNA-1"/>
    <property type="gene ID" value="HPBE_0000623101"/>
</dbReference>